<keyword evidence="4" id="KW-1185">Reference proteome</keyword>
<keyword evidence="1" id="KW-0378">Hydrolase</keyword>
<gene>
    <name evidence="3" type="ORF">JZO67_001669</name>
</gene>
<evidence type="ECO:0000313" key="3">
    <source>
        <dbReference type="EMBL" id="MEO1769718.1"/>
    </source>
</evidence>
<proteinExistence type="predicted"/>
<accession>A0ABV0EM63</accession>
<comment type="caution">
    <text evidence="3">The sequence shown here is derived from an EMBL/GenBank/DDBJ whole genome shotgun (WGS) entry which is preliminary data.</text>
</comment>
<evidence type="ECO:0000256" key="1">
    <source>
        <dbReference type="ARBA" id="ARBA00022801"/>
    </source>
</evidence>
<reference evidence="3 4" key="1">
    <citation type="submission" date="2024-02" db="EMBL/GenBank/DDBJ databases">
        <title>The Genome Sequence of Enterococcus sp. DIV0159.</title>
        <authorList>
            <person name="Earl A."/>
            <person name="Manson A."/>
            <person name="Gilmore M."/>
            <person name="Sanders J."/>
            <person name="Shea T."/>
            <person name="Howe W."/>
            <person name="Livny J."/>
            <person name="Cuomo C."/>
            <person name="Neafsey D."/>
            <person name="Birren B."/>
        </authorList>
    </citation>
    <scope>NUCLEOTIDE SEQUENCE [LARGE SCALE GENOMIC DNA]</scope>
    <source>
        <strain evidence="3 4">665A</strain>
    </source>
</reference>
<dbReference type="Proteomes" id="UP000664357">
    <property type="component" value="Unassembled WGS sequence"/>
</dbReference>
<dbReference type="PANTHER" id="PTHR48081">
    <property type="entry name" value="AB HYDROLASE SUPERFAMILY PROTEIN C4A8.06C"/>
    <property type="match status" value="1"/>
</dbReference>
<dbReference type="InterPro" id="IPR050300">
    <property type="entry name" value="GDXG_lipolytic_enzyme"/>
</dbReference>
<name>A0ABV0EM63_9ENTE</name>
<dbReference type="EMBL" id="JAFREL020000001">
    <property type="protein sequence ID" value="MEO1769718.1"/>
    <property type="molecule type" value="Genomic_DNA"/>
</dbReference>
<dbReference type="SUPFAM" id="SSF53474">
    <property type="entry name" value="alpha/beta-Hydrolases"/>
    <property type="match status" value="1"/>
</dbReference>
<dbReference type="Pfam" id="PF07859">
    <property type="entry name" value="Abhydrolase_3"/>
    <property type="match status" value="1"/>
</dbReference>
<feature type="domain" description="Alpha/beta hydrolase fold-3" evidence="2">
    <location>
        <begin position="25"/>
        <end position="150"/>
    </location>
</feature>
<sequence>MKKTITLTNGAAVDIYPTDSQQKIVLYFHGGGLIYGSKNDLPSGLRDLFLAKDCTVLAVDYLLAPNSTLSEIMNALEESFYLLKESVIGNRPFGFCGRSAGGYLMLLLTKRLLAKQLSPDFLINFYGYTDLSFIQNERQLLPLTIEKEQIATVGLEGTIWDDPLLTRFLLYHYAVQQNLLLEYYDVDSIEEFSVADADLAKFPRIFSSASTSDKEIPFSYSKKIARLIPDSCFKPVYYLDHDFLKESDNLEVQKVLHALEEWL</sequence>
<protein>
    <recommendedName>
        <fullName evidence="2">Alpha/beta hydrolase fold-3 domain-containing protein</fullName>
    </recommendedName>
</protein>
<dbReference type="RefSeq" id="WP_207703800.1">
    <property type="nucleotide sequence ID" value="NZ_JAFREL020000001.1"/>
</dbReference>
<dbReference type="Gene3D" id="3.40.50.1820">
    <property type="entry name" value="alpha/beta hydrolase"/>
    <property type="match status" value="1"/>
</dbReference>
<evidence type="ECO:0000259" key="2">
    <source>
        <dbReference type="Pfam" id="PF07859"/>
    </source>
</evidence>
<evidence type="ECO:0000313" key="4">
    <source>
        <dbReference type="Proteomes" id="UP000664357"/>
    </source>
</evidence>
<organism evidence="3 4">
    <name type="scientific">Candidatus Enterococcus ferrettii</name>
    <dbReference type="NCBI Taxonomy" id="2815324"/>
    <lineage>
        <taxon>Bacteria</taxon>
        <taxon>Bacillati</taxon>
        <taxon>Bacillota</taxon>
        <taxon>Bacilli</taxon>
        <taxon>Lactobacillales</taxon>
        <taxon>Enterococcaceae</taxon>
        <taxon>Enterococcus</taxon>
    </lineage>
</organism>
<dbReference type="InterPro" id="IPR013094">
    <property type="entry name" value="AB_hydrolase_3"/>
</dbReference>
<dbReference type="InterPro" id="IPR029058">
    <property type="entry name" value="AB_hydrolase_fold"/>
</dbReference>